<gene>
    <name evidence="2" type="ORF">AALO17_11800</name>
</gene>
<sequence length="77" mass="8637">MNKNHWVPVPAVSHPGFLKKAGDQNEAAPRDPQNRRYTAFPFRDLRTAKNRKPPALAFRFSGNGLPAGGFFLLSLFQ</sequence>
<keyword evidence="3" id="KW-1185">Reference proteome</keyword>
<dbReference type="KEGG" id="fro:AALO17_11800"/>
<dbReference type="Proteomes" id="UP000069771">
    <property type="component" value="Chromosome"/>
</dbReference>
<organism evidence="2 3">
    <name type="scientific">Faecalibaculum rodentium</name>
    <dbReference type="NCBI Taxonomy" id="1702221"/>
    <lineage>
        <taxon>Bacteria</taxon>
        <taxon>Bacillati</taxon>
        <taxon>Bacillota</taxon>
        <taxon>Erysipelotrichia</taxon>
        <taxon>Erysipelotrichales</taxon>
        <taxon>Erysipelotrichaceae</taxon>
        <taxon>Faecalibaculum</taxon>
    </lineage>
</organism>
<dbReference type="AlphaFoldDB" id="A0A140DUI7"/>
<reference evidence="2 3" key="1">
    <citation type="journal article" date="2016" name="Gut Pathog.">
        <title>Whole genome sequencing of "Faecalibaculum rodentium" ALO17, isolated from C57BL/6J laboratory mouse feces.</title>
        <authorList>
            <person name="Lim S."/>
            <person name="Chang D.H."/>
            <person name="Ahn S."/>
            <person name="Kim B.C."/>
        </authorList>
    </citation>
    <scope>NUCLEOTIDE SEQUENCE [LARGE SCALE GENOMIC DNA]</scope>
    <source>
        <strain evidence="2 3">Alo17</strain>
    </source>
</reference>
<name>A0A140DUI7_9FIRM</name>
<feature type="compositionally biased region" description="Basic and acidic residues" evidence="1">
    <location>
        <begin position="20"/>
        <end position="34"/>
    </location>
</feature>
<dbReference type="STRING" id="1702221.AALO17_11800"/>
<evidence type="ECO:0000313" key="3">
    <source>
        <dbReference type="Proteomes" id="UP000069771"/>
    </source>
</evidence>
<evidence type="ECO:0000256" key="1">
    <source>
        <dbReference type="SAM" id="MobiDB-lite"/>
    </source>
</evidence>
<dbReference type="EMBL" id="CP011391">
    <property type="protein sequence ID" value="AMK54314.1"/>
    <property type="molecule type" value="Genomic_DNA"/>
</dbReference>
<proteinExistence type="predicted"/>
<protein>
    <submittedName>
        <fullName evidence="2">Uncharacterized protein</fullName>
    </submittedName>
</protein>
<evidence type="ECO:0000313" key="2">
    <source>
        <dbReference type="EMBL" id="AMK54314.1"/>
    </source>
</evidence>
<feature type="region of interest" description="Disordered" evidence="1">
    <location>
        <begin position="1"/>
        <end position="36"/>
    </location>
</feature>
<accession>A0A140DUI7</accession>